<dbReference type="GO" id="GO:0043190">
    <property type="term" value="C:ATP-binding cassette (ABC) transporter complex"/>
    <property type="evidence" value="ECO:0007669"/>
    <property type="project" value="InterPro"/>
</dbReference>
<evidence type="ECO:0000259" key="6">
    <source>
        <dbReference type="Pfam" id="PF00496"/>
    </source>
</evidence>
<feature type="domain" description="Solute-binding protein family 5" evidence="6">
    <location>
        <begin position="88"/>
        <end position="495"/>
    </location>
</feature>
<dbReference type="InterPro" id="IPR039424">
    <property type="entry name" value="SBP_5"/>
</dbReference>
<evidence type="ECO:0000256" key="2">
    <source>
        <dbReference type="ARBA" id="ARBA00005695"/>
    </source>
</evidence>
<dbReference type="Gene3D" id="3.10.105.10">
    <property type="entry name" value="Dipeptide-binding Protein, Domain 3"/>
    <property type="match status" value="1"/>
</dbReference>
<evidence type="ECO:0000256" key="1">
    <source>
        <dbReference type="ARBA" id="ARBA00004196"/>
    </source>
</evidence>
<dbReference type="GO" id="GO:1904680">
    <property type="term" value="F:peptide transmembrane transporter activity"/>
    <property type="evidence" value="ECO:0007669"/>
    <property type="project" value="TreeGrafter"/>
</dbReference>
<sequence>MRKLIAITFSFLILAVFMGCGPTNHNEKDAENKLTPTSGDKFYGGVFRVNESEYIKNLYPLSIIDIYSYRIASQIYEGLFKFDQKTLQVVPSLVDSYAKSDDQLVYTFKLKDNVYFHDDKCFENGKGRKLSAQDVVYNFNLICTYNRNNQYAHLFTDIVKGAVEYYDATKENLSFVRTPEGLEGVAGFKVIDALTLEITLLKPNSMFLYNLARPGSFIFPREAVESYGEDMRTKCVGTGPFQIASVDEDISINLSKNENYHGVDEFGNKLPFLKAISVSFIKDKKIEFLEFKKGELDMMYRIPTEDIIDVLTESDETNENFKYHLQRIPEMSTQFLAMNNQGKVFQDINIRKAFSFAIDRQRILEYILNGEGYMEGYHGITPPVFKNYDIEQITGYKMNIDSAKYYLAKAGYPDGKGFPKVTLDLNTEGEQYSNVALEVKKQLKDKLNVNVELKISPFAQIAEKSIMGRYDFLRLAWIADYPSPENYLWAYYGKTLPENPEEKSWPNLIRYSNPKFDVEYEKALASIDQNQAMVHFMNAEKILMADAPFIVLWYDEGYRLIQRHVEDFPNNPMQYRDFSTVYFDKTH</sequence>
<keyword evidence="4 5" id="KW-0732">Signal</keyword>
<dbReference type="KEGG" id="fll:EI427_18740"/>
<evidence type="ECO:0000313" key="7">
    <source>
        <dbReference type="EMBL" id="AZQ64189.1"/>
    </source>
</evidence>
<dbReference type="SUPFAM" id="SSF53850">
    <property type="entry name" value="Periplasmic binding protein-like II"/>
    <property type="match status" value="1"/>
</dbReference>
<keyword evidence="3" id="KW-0813">Transport</keyword>
<dbReference type="GO" id="GO:0015833">
    <property type="term" value="P:peptide transport"/>
    <property type="evidence" value="ECO:0007669"/>
    <property type="project" value="TreeGrafter"/>
</dbReference>
<evidence type="ECO:0000256" key="4">
    <source>
        <dbReference type="ARBA" id="ARBA00022729"/>
    </source>
</evidence>
<comment type="subcellular location">
    <subcellularLocation>
        <location evidence="1">Cell envelope</location>
    </subcellularLocation>
</comment>
<dbReference type="PANTHER" id="PTHR30290">
    <property type="entry name" value="PERIPLASMIC BINDING COMPONENT OF ABC TRANSPORTER"/>
    <property type="match status" value="1"/>
</dbReference>
<protein>
    <submittedName>
        <fullName evidence="7">ABC transporter substrate-binding protein</fullName>
    </submittedName>
</protein>
<dbReference type="AlphaFoldDB" id="A0A3S9P7K4"/>
<accession>A0A3S9P7K4</accession>
<dbReference type="GO" id="GO:0030288">
    <property type="term" value="C:outer membrane-bounded periplasmic space"/>
    <property type="evidence" value="ECO:0007669"/>
    <property type="project" value="UniProtKB-ARBA"/>
</dbReference>
<dbReference type="InterPro" id="IPR030678">
    <property type="entry name" value="Peptide/Ni-bd"/>
</dbReference>
<dbReference type="Gene3D" id="3.90.76.10">
    <property type="entry name" value="Dipeptide-binding Protein, Domain 1"/>
    <property type="match status" value="1"/>
</dbReference>
<dbReference type="OrthoDB" id="9772924at2"/>
<feature type="signal peptide" evidence="5">
    <location>
        <begin position="1"/>
        <end position="25"/>
    </location>
</feature>
<feature type="chain" id="PRO_5019217710" evidence="5">
    <location>
        <begin position="26"/>
        <end position="587"/>
    </location>
</feature>
<name>A0A3S9P7K4_9BACT</name>
<dbReference type="PROSITE" id="PS51257">
    <property type="entry name" value="PROKAR_LIPOPROTEIN"/>
    <property type="match status" value="1"/>
</dbReference>
<dbReference type="EMBL" id="CP034562">
    <property type="protein sequence ID" value="AZQ64189.1"/>
    <property type="molecule type" value="Genomic_DNA"/>
</dbReference>
<keyword evidence="8" id="KW-1185">Reference proteome</keyword>
<evidence type="ECO:0000313" key="8">
    <source>
        <dbReference type="Proteomes" id="UP000267268"/>
    </source>
</evidence>
<comment type="similarity">
    <text evidence="2">Belongs to the bacterial solute-binding protein 5 family.</text>
</comment>
<evidence type="ECO:0000256" key="5">
    <source>
        <dbReference type="SAM" id="SignalP"/>
    </source>
</evidence>
<evidence type="ECO:0000256" key="3">
    <source>
        <dbReference type="ARBA" id="ARBA00022448"/>
    </source>
</evidence>
<dbReference type="Proteomes" id="UP000267268">
    <property type="component" value="Chromosome 1"/>
</dbReference>
<proteinExistence type="inferred from homology"/>
<dbReference type="PIRSF" id="PIRSF002741">
    <property type="entry name" value="MppA"/>
    <property type="match status" value="1"/>
</dbReference>
<dbReference type="PANTHER" id="PTHR30290:SF10">
    <property type="entry name" value="PERIPLASMIC OLIGOPEPTIDE-BINDING PROTEIN-RELATED"/>
    <property type="match status" value="1"/>
</dbReference>
<gene>
    <name evidence="7" type="ORF">EI427_18740</name>
</gene>
<dbReference type="CDD" id="cd00995">
    <property type="entry name" value="PBP2_NikA_DppA_OppA_like"/>
    <property type="match status" value="1"/>
</dbReference>
<dbReference type="RefSeq" id="WP_126617630.1">
    <property type="nucleotide sequence ID" value="NZ_CP034562.1"/>
</dbReference>
<dbReference type="Gene3D" id="3.40.190.10">
    <property type="entry name" value="Periplasmic binding protein-like II"/>
    <property type="match status" value="1"/>
</dbReference>
<dbReference type="Pfam" id="PF00496">
    <property type="entry name" value="SBP_bac_5"/>
    <property type="match status" value="1"/>
</dbReference>
<organism evidence="7 8">
    <name type="scientific">Flammeovirga pectinis</name>
    <dbReference type="NCBI Taxonomy" id="2494373"/>
    <lineage>
        <taxon>Bacteria</taxon>
        <taxon>Pseudomonadati</taxon>
        <taxon>Bacteroidota</taxon>
        <taxon>Cytophagia</taxon>
        <taxon>Cytophagales</taxon>
        <taxon>Flammeovirgaceae</taxon>
        <taxon>Flammeovirga</taxon>
    </lineage>
</organism>
<reference evidence="7 8" key="1">
    <citation type="submission" date="2018-12" db="EMBL/GenBank/DDBJ databases">
        <title>Flammeovirga pectinis sp. nov., isolated from the gut of the Korean scallop, Patinopecten yessoensis.</title>
        <authorList>
            <person name="Bae J.-W."/>
            <person name="Jeong Y.-S."/>
            <person name="Kang W."/>
        </authorList>
    </citation>
    <scope>NUCLEOTIDE SEQUENCE [LARGE SCALE GENOMIC DNA]</scope>
    <source>
        <strain evidence="7 8">L12M1</strain>
    </source>
</reference>
<dbReference type="InterPro" id="IPR000914">
    <property type="entry name" value="SBP_5_dom"/>
</dbReference>